<feature type="transmembrane region" description="Helical" evidence="1">
    <location>
        <begin position="244"/>
        <end position="262"/>
    </location>
</feature>
<name>A0A3N1XRE7_9FIRM</name>
<feature type="transmembrane region" description="Helical" evidence="1">
    <location>
        <begin position="6"/>
        <end position="22"/>
    </location>
</feature>
<keyword evidence="1" id="KW-1133">Transmembrane helix</keyword>
<evidence type="ECO:0000313" key="3">
    <source>
        <dbReference type="Proteomes" id="UP000273083"/>
    </source>
</evidence>
<gene>
    <name evidence="2" type="ORF">EDD66_103180</name>
</gene>
<organism evidence="2 3">
    <name type="scientific">Mobilisporobacter senegalensis</name>
    <dbReference type="NCBI Taxonomy" id="1329262"/>
    <lineage>
        <taxon>Bacteria</taxon>
        <taxon>Bacillati</taxon>
        <taxon>Bacillota</taxon>
        <taxon>Clostridia</taxon>
        <taxon>Lachnospirales</taxon>
        <taxon>Lachnospiraceae</taxon>
        <taxon>Mobilisporobacter</taxon>
    </lineage>
</organism>
<dbReference type="InterPro" id="IPR049458">
    <property type="entry name" value="EpsG-like"/>
</dbReference>
<evidence type="ECO:0000313" key="2">
    <source>
        <dbReference type="EMBL" id="ROR29244.1"/>
    </source>
</evidence>
<comment type="caution">
    <text evidence="2">The sequence shown here is derived from an EMBL/GenBank/DDBJ whole genome shotgun (WGS) entry which is preliminary data.</text>
</comment>
<feature type="transmembrane region" description="Helical" evidence="1">
    <location>
        <begin position="131"/>
        <end position="152"/>
    </location>
</feature>
<keyword evidence="1" id="KW-0472">Membrane</keyword>
<proteinExistence type="predicted"/>
<accession>A0A3N1XRE7</accession>
<dbReference type="RefSeq" id="WP_123608692.1">
    <property type="nucleotide sequence ID" value="NZ_RJVG01000003.1"/>
</dbReference>
<feature type="transmembrane region" description="Helical" evidence="1">
    <location>
        <begin position="300"/>
        <end position="319"/>
    </location>
</feature>
<evidence type="ECO:0000256" key="1">
    <source>
        <dbReference type="SAM" id="Phobius"/>
    </source>
</evidence>
<feature type="transmembrane region" description="Helical" evidence="1">
    <location>
        <begin position="207"/>
        <end position="229"/>
    </location>
</feature>
<feature type="transmembrane region" description="Helical" evidence="1">
    <location>
        <begin position="104"/>
        <end position="124"/>
    </location>
</feature>
<dbReference type="Proteomes" id="UP000273083">
    <property type="component" value="Unassembled WGS sequence"/>
</dbReference>
<protein>
    <submittedName>
        <fullName evidence="2">Transmembrane protein EpsG</fullName>
    </submittedName>
</protein>
<dbReference type="OrthoDB" id="1649543at2"/>
<dbReference type="Pfam" id="PF14897">
    <property type="entry name" value="EpsG"/>
    <property type="match status" value="1"/>
</dbReference>
<reference evidence="2 3" key="1">
    <citation type="submission" date="2018-11" db="EMBL/GenBank/DDBJ databases">
        <title>Genomic Encyclopedia of Type Strains, Phase IV (KMG-IV): sequencing the most valuable type-strain genomes for metagenomic binning, comparative biology and taxonomic classification.</title>
        <authorList>
            <person name="Goeker M."/>
        </authorList>
    </citation>
    <scope>NUCLEOTIDE SEQUENCE [LARGE SCALE GENOMIC DNA]</scope>
    <source>
        <strain evidence="2 3">DSM 26537</strain>
    </source>
</reference>
<dbReference type="AlphaFoldDB" id="A0A3N1XRE7"/>
<feature type="transmembrane region" description="Helical" evidence="1">
    <location>
        <begin position="274"/>
        <end position="294"/>
    </location>
</feature>
<dbReference type="EMBL" id="RJVG01000003">
    <property type="protein sequence ID" value="ROR29244.1"/>
    <property type="molecule type" value="Genomic_DNA"/>
</dbReference>
<keyword evidence="3" id="KW-1185">Reference proteome</keyword>
<feature type="transmembrane region" description="Helical" evidence="1">
    <location>
        <begin position="326"/>
        <end position="342"/>
    </location>
</feature>
<feature type="transmembrane region" description="Helical" evidence="1">
    <location>
        <begin position="172"/>
        <end position="195"/>
    </location>
</feature>
<keyword evidence="1 2" id="KW-0812">Transmembrane</keyword>
<sequence>MIIYLINIALLMIYGFFLLVNPSLKYKKIFCCLASLNWILLSGLRNVTIGADTIKYEYIFQQAKLISWNTLWNDFINIFIKGSYGKDPGYIVFQKLVQLFTSNYRIYLIMIAVIFIVPLGIWIYKNSIDPLMSFIIYSCLFYSFFSITGTRQTVATSIAVFIGYKFIKERRFWIFFILLLLAMPIHFSAICYLPFYFIANKKITNKYLTFAGCGMIIILIFKESIFYFASKVAGYEQYLPDEGAGTWTFTTFLIIILIAALIKKEKILLGNPQATHYINALLIAVMLAPFTFVNSATMRVIQYFSLFIMLLVPEILNTFSKKEKNFVFLIAAATLILLLIRNDPSYMFFWQT</sequence>